<dbReference type="InterPro" id="IPR002583">
    <property type="entry name" value="Ribosomal_bS20"/>
</dbReference>
<organism evidence="8 9">
    <name type="scientific">Candidatus Yanofskybacteria bacterium RIFCSPHIGHO2_02_FULL_39_10</name>
    <dbReference type="NCBI Taxonomy" id="1802674"/>
    <lineage>
        <taxon>Bacteria</taxon>
        <taxon>Candidatus Yanofskyibacteriota</taxon>
    </lineage>
</organism>
<gene>
    <name evidence="6" type="primary">rpsT</name>
    <name evidence="8" type="ORF">A3C61_03770</name>
</gene>
<keyword evidence="2 6" id="KW-0694">RNA-binding</keyword>
<accession>A0A1F8F737</accession>
<sequence length="88" mass="9651">MPITQSAKKALRQSVRRKARNLRKSINYKSAIKELKKLASSGQTKATKELLAKAYKAVDKAAKTGVIKKNKAARLKSSAAKLLAVTRK</sequence>
<dbReference type="AlphaFoldDB" id="A0A1F8F737"/>
<dbReference type="Gene3D" id="1.20.58.110">
    <property type="entry name" value="Ribosomal protein S20"/>
    <property type="match status" value="1"/>
</dbReference>
<dbReference type="HAMAP" id="MF_00500">
    <property type="entry name" value="Ribosomal_bS20"/>
    <property type="match status" value="1"/>
</dbReference>
<evidence type="ECO:0000256" key="5">
    <source>
        <dbReference type="ARBA" id="ARBA00035136"/>
    </source>
</evidence>
<evidence type="ECO:0000256" key="2">
    <source>
        <dbReference type="ARBA" id="ARBA00022884"/>
    </source>
</evidence>
<dbReference type="InterPro" id="IPR036510">
    <property type="entry name" value="Ribosomal_bS20_sf"/>
</dbReference>
<reference evidence="8 9" key="1">
    <citation type="journal article" date="2016" name="Nat. Commun.">
        <title>Thousands of microbial genomes shed light on interconnected biogeochemical processes in an aquifer system.</title>
        <authorList>
            <person name="Anantharaman K."/>
            <person name="Brown C.T."/>
            <person name="Hug L.A."/>
            <person name="Sharon I."/>
            <person name="Castelle C.J."/>
            <person name="Probst A.J."/>
            <person name="Thomas B.C."/>
            <person name="Singh A."/>
            <person name="Wilkins M.J."/>
            <person name="Karaoz U."/>
            <person name="Brodie E.L."/>
            <person name="Williams K.H."/>
            <person name="Hubbard S.S."/>
            <person name="Banfield J.F."/>
        </authorList>
    </citation>
    <scope>NUCLEOTIDE SEQUENCE [LARGE SCALE GENOMIC DNA]</scope>
</reference>
<evidence type="ECO:0000256" key="7">
    <source>
        <dbReference type="SAM" id="MobiDB-lite"/>
    </source>
</evidence>
<comment type="similarity">
    <text evidence="6">Belongs to the bacterial ribosomal protein bS20 family.</text>
</comment>
<dbReference type="GO" id="GO:0019843">
    <property type="term" value="F:rRNA binding"/>
    <property type="evidence" value="ECO:0007669"/>
    <property type="project" value="UniProtKB-UniRule"/>
</dbReference>
<protein>
    <recommendedName>
        <fullName evidence="5 6">Small ribosomal subunit protein bS20</fullName>
    </recommendedName>
</protein>
<name>A0A1F8F737_9BACT</name>
<comment type="caution">
    <text evidence="8">The sequence shown here is derived from an EMBL/GenBank/DDBJ whole genome shotgun (WGS) entry which is preliminary data.</text>
</comment>
<dbReference type="GO" id="GO:0003735">
    <property type="term" value="F:structural constituent of ribosome"/>
    <property type="evidence" value="ECO:0007669"/>
    <property type="project" value="InterPro"/>
</dbReference>
<evidence type="ECO:0000313" key="9">
    <source>
        <dbReference type="Proteomes" id="UP000178908"/>
    </source>
</evidence>
<dbReference type="GO" id="GO:0005840">
    <property type="term" value="C:ribosome"/>
    <property type="evidence" value="ECO:0007669"/>
    <property type="project" value="UniProtKB-KW"/>
</dbReference>
<evidence type="ECO:0000256" key="4">
    <source>
        <dbReference type="ARBA" id="ARBA00023274"/>
    </source>
</evidence>
<feature type="compositionally biased region" description="Basic residues" evidence="7">
    <location>
        <begin position="9"/>
        <end position="22"/>
    </location>
</feature>
<comment type="function">
    <text evidence="6">Binds directly to 16S ribosomal RNA.</text>
</comment>
<dbReference type="EMBL" id="MGJO01000036">
    <property type="protein sequence ID" value="OGN08963.1"/>
    <property type="molecule type" value="Genomic_DNA"/>
</dbReference>
<keyword evidence="4 6" id="KW-0687">Ribonucleoprotein</keyword>
<evidence type="ECO:0000313" key="8">
    <source>
        <dbReference type="EMBL" id="OGN08963.1"/>
    </source>
</evidence>
<evidence type="ECO:0000256" key="6">
    <source>
        <dbReference type="HAMAP-Rule" id="MF_00500"/>
    </source>
</evidence>
<dbReference type="SUPFAM" id="SSF46992">
    <property type="entry name" value="Ribosomal protein S20"/>
    <property type="match status" value="1"/>
</dbReference>
<keyword evidence="1 6" id="KW-0699">rRNA-binding</keyword>
<dbReference type="GO" id="GO:1990904">
    <property type="term" value="C:ribonucleoprotein complex"/>
    <property type="evidence" value="ECO:0007669"/>
    <property type="project" value="UniProtKB-KW"/>
</dbReference>
<dbReference type="Pfam" id="PF01649">
    <property type="entry name" value="Ribosomal_S20p"/>
    <property type="match status" value="1"/>
</dbReference>
<proteinExistence type="inferred from homology"/>
<evidence type="ECO:0000256" key="1">
    <source>
        <dbReference type="ARBA" id="ARBA00022730"/>
    </source>
</evidence>
<feature type="region of interest" description="Disordered" evidence="7">
    <location>
        <begin position="1"/>
        <end position="22"/>
    </location>
</feature>
<evidence type="ECO:0000256" key="3">
    <source>
        <dbReference type="ARBA" id="ARBA00022980"/>
    </source>
</evidence>
<dbReference type="Proteomes" id="UP000178908">
    <property type="component" value="Unassembled WGS sequence"/>
</dbReference>
<keyword evidence="3 6" id="KW-0689">Ribosomal protein</keyword>
<dbReference type="NCBIfam" id="TIGR00029">
    <property type="entry name" value="S20"/>
    <property type="match status" value="1"/>
</dbReference>
<dbReference type="GO" id="GO:0006412">
    <property type="term" value="P:translation"/>
    <property type="evidence" value="ECO:0007669"/>
    <property type="project" value="UniProtKB-UniRule"/>
</dbReference>